<dbReference type="RefSeq" id="WP_109297696.1">
    <property type="nucleotide sequence ID" value="NZ_CP029254.1"/>
</dbReference>
<evidence type="ECO:0000313" key="1">
    <source>
        <dbReference type="EMBL" id="AWK12874.1"/>
    </source>
</evidence>
<gene>
    <name evidence="1" type="ORF">DDQ41_12395</name>
</gene>
<accession>A0ABM6VG78</accession>
<dbReference type="Pfam" id="PF19681">
    <property type="entry name" value="DUF6183"/>
    <property type="match status" value="1"/>
</dbReference>
<evidence type="ECO:0000313" key="2">
    <source>
        <dbReference type="Proteomes" id="UP000245051"/>
    </source>
</evidence>
<name>A0ABM6VG78_9ACTN</name>
<proteinExistence type="predicted"/>
<keyword evidence="2" id="KW-1185">Reference proteome</keyword>
<organism evidence="1 2">
    <name type="scientific">Streptomyces spongiicola</name>
    <dbReference type="NCBI Taxonomy" id="1690221"/>
    <lineage>
        <taxon>Bacteria</taxon>
        <taxon>Bacillati</taxon>
        <taxon>Actinomycetota</taxon>
        <taxon>Actinomycetes</taxon>
        <taxon>Kitasatosporales</taxon>
        <taxon>Streptomycetaceae</taxon>
        <taxon>Streptomyces</taxon>
    </lineage>
</organism>
<reference evidence="1 2" key="1">
    <citation type="submission" date="2018-05" db="EMBL/GenBank/DDBJ databases">
        <title>Complete genome sequence of the Type Strain of Streptomyces spongiicola HNM0071, the producer of staurosporine.</title>
        <authorList>
            <person name="Zhou S."/>
            <person name="Huang X."/>
        </authorList>
    </citation>
    <scope>NUCLEOTIDE SEQUENCE [LARGE SCALE GENOMIC DNA]</scope>
    <source>
        <strain evidence="1 2">HNM0071</strain>
    </source>
</reference>
<dbReference type="EMBL" id="CP029254">
    <property type="protein sequence ID" value="AWK12874.1"/>
    <property type="molecule type" value="Genomic_DNA"/>
</dbReference>
<dbReference type="InterPro" id="IPR045756">
    <property type="entry name" value="DUF6183"/>
</dbReference>
<sequence>MDHRIEKTVEKLPKAKNVNAVWAELDRRMADGDVSFLGDLGVELLRRSVPGSARVWQYESVLDRAIRLLALAPGGSGVEQLLRLVAGEDRSARKRARYVASLIASAQDADALRPLFRGARSGAGASNELRACTVHELVVRGIGLTDLPEALNWASGPGIGRHPLAWLPLRRSEPESGADLPSYSVQGSTSSLPFGPINEVVRPLPLRSGQFAALASEAADLSSVPAAVANWADESNGRIEARAFDLEHPLDEPDIPQALLGLGLDCLAGHSRRTDFSVARSAAGAAWSVLFAAASSGGAYNHGLYGAYGRLAAWRSLGGLAGAGVDTTASEVEERAATCGWYRFGAATPWYHNVAWDIGLATLDQERTRVTVLAATDTD</sequence>
<dbReference type="Proteomes" id="UP000245051">
    <property type="component" value="Chromosome"/>
</dbReference>
<protein>
    <submittedName>
        <fullName evidence="1">Uncharacterized protein</fullName>
    </submittedName>
</protein>